<dbReference type="PANTHER" id="PTHR12352">
    <property type="entry name" value="SECRETED MODULAR CALCIUM-BINDING PROTEIN"/>
    <property type="match status" value="1"/>
</dbReference>
<dbReference type="SMART" id="SM00211">
    <property type="entry name" value="TY"/>
    <property type="match status" value="1"/>
</dbReference>
<reference evidence="6" key="1">
    <citation type="submission" date="2020-11" db="EMBL/GenBank/DDBJ databases">
        <authorList>
            <person name="Tran Van P."/>
        </authorList>
    </citation>
    <scope>NUCLEOTIDE SEQUENCE</scope>
</reference>
<keyword evidence="3" id="KW-0677">Repeat</keyword>
<dbReference type="AlphaFoldDB" id="A0A7R8ZG51"/>
<dbReference type="PANTHER" id="PTHR12352:SF3">
    <property type="entry name" value="NIDOGEN-2"/>
    <property type="match status" value="1"/>
</dbReference>
<comment type="subcellular location">
    <subcellularLocation>
        <location evidence="1">Secreted</location>
    </subcellularLocation>
</comment>
<name>A0A7R8ZG51_9CRUS</name>
<proteinExistence type="predicted"/>
<dbReference type="Gene3D" id="4.10.800.10">
    <property type="entry name" value="Thyroglobulin type-1"/>
    <property type="match status" value="1"/>
</dbReference>
<evidence type="ECO:0000256" key="4">
    <source>
        <dbReference type="ARBA" id="ARBA00023157"/>
    </source>
</evidence>
<evidence type="ECO:0000313" key="6">
    <source>
        <dbReference type="EMBL" id="CAD7223015.1"/>
    </source>
</evidence>
<dbReference type="InterPro" id="IPR000716">
    <property type="entry name" value="Thyroglobulin_1"/>
</dbReference>
<dbReference type="SUPFAM" id="SSF57610">
    <property type="entry name" value="Thyroglobulin type-1 domain"/>
    <property type="match status" value="1"/>
</dbReference>
<organism evidence="6">
    <name type="scientific">Cyprideis torosa</name>
    <dbReference type="NCBI Taxonomy" id="163714"/>
    <lineage>
        <taxon>Eukaryota</taxon>
        <taxon>Metazoa</taxon>
        <taxon>Ecdysozoa</taxon>
        <taxon>Arthropoda</taxon>
        <taxon>Crustacea</taxon>
        <taxon>Oligostraca</taxon>
        <taxon>Ostracoda</taxon>
        <taxon>Podocopa</taxon>
        <taxon>Podocopida</taxon>
        <taxon>Cytherocopina</taxon>
        <taxon>Cytheroidea</taxon>
        <taxon>Cytherideidae</taxon>
        <taxon>Cyprideis</taxon>
    </lineage>
</organism>
<dbReference type="PROSITE" id="PS00484">
    <property type="entry name" value="THYROGLOBULIN_1_1"/>
    <property type="match status" value="1"/>
</dbReference>
<dbReference type="EMBL" id="OB660137">
    <property type="protein sequence ID" value="CAD7223015.1"/>
    <property type="molecule type" value="Genomic_DNA"/>
</dbReference>
<dbReference type="InterPro" id="IPR051950">
    <property type="entry name" value="Dev_reg/Prot_inhib"/>
</dbReference>
<evidence type="ECO:0000256" key="5">
    <source>
        <dbReference type="PROSITE-ProRule" id="PRU00500"/>
    </source>
</evidence>
<keyword evidence="4" id="KW-1015">Disulfide bond</keyword>
<evidence type="ECO:0000256" key="2">
    <source>
        <dbReference type="ARBA" id="ARBA00022525"/>
    </source>
</evidence>
<accession>A0A7R8ZG51</accession>
<dbReference type="PROSITE" id="PS51162">
    <property type="entry name" value="THYROGLOBULIN_1_2"/>
    <property type="match status" value="1"/>
</dbReference>
<gene>
    <name evidence="6" type="ORF">CTOB1V02_LOCUS1010</name>
</gene>
<comment type="caution">
    <text evidence="5">Lacks conserved residue(s) required for the propagation of feature annotation.</text>
</comment>
<dbReference type="GO" id="GO:0005604">
    <property type="term" value="C:basement membrane"/>
    <property type="evidence" value="ECO:0007669"/>
    <property type="project" value="TreeGrafter"/>
</dbReference>
<dbReference type="GO" id="GO:0007160">
    <property type="term" value="P:cell-matrix adhesion"/>
    <property type="evidence" value="ECO:0007669"/>
    <property type="project" value="TreeGrafter"/>
</dbReference>
<evidence type="ECO:0000256" key="3">
    <source>
        <dbReference type="ARBA" id="ARBA00022737"/>
    </source>
</evidence>
<sequence length="556" mass="61600">MTFSLFRWDNCVLCVLVLLPFSLAAVYDCMNEEDVCVPFEDCTDGLLLKNGSLPCGQCDLCIQYLGEGETCSKEFFFTPSSICGPFLTCQEVDVEGSRDACVLMNTTCVNIRTHYIQATFGNGSVVTPEEEADFTGMPRYLAECQDDGKFAPKQCIRDGMCYCVDEDGNRLPGEINTERLSSEANCQCARDWSRLNKLFPKSQAHPLYCSLDGNYREANCAHDEACFCMNPDSLESEGSTVTRRFFDLLPCYDSDVLPSTYPFMERCERLQQQLLENSLEGLPPDTPVIGVQLPTCWPDGKFAPVQKDDEQRRMCSKFAPVQKGDGKFAPVQKGDGKFAPVQKDDRKFAPVQKDDGKFVPVQKDDVQRTMCTKFAPVQKGDGKFAPVQKDNVQRTMCSKFAPVQKGDGKFAPVQKDNVHSKCVKPDGFQIGNYSVPLTDPTAAWQNCFCARAEWLAKEVYEDLPIPDCCPNGNYKNWTCTEKTDGNSASSGAVERIEAPSYYLEVRLLVPLPRGGRAGLGDSKVGAPIMMAPARAPAMLWALVEVLTSFVGSGLLR</sequence>
<dbReference type="Pfam" id="PF00086">
    <property type="entry name" value="Thyroglobulin_1"/>
    <property type="match status" value="1"/>
</dbReference>
<dbReference type="InterPro" id="IPR036857">
    <property type="entry name" value="Thyroglobulin_1_sf"/>
</dbReference>
<protein>
    <submittedName>
        <fullName evidence="6">Uncharacterized protein</fullName>
    </submittedName>
</protein>
<dbReference type="OrthoDB" id="6330377at2759"/>
<evidence type="ECO:0000256" key="1">
    <source>
        <dbReference type="ARBA" id="ARBA00004613"/>
    </source>
</evidence>
<keyword evidence="2" id="KW-0964">Secreted</keyword>
<dbReference type="GO" id="GO:0005615">
    <property type="term" value="C:extracellular space"/>
    <property type="evidence" value="ECO:0007669"/>
    <property type="project" value="TreeGrafter"/>
</dbReference>